<evidence type="ECO:0000313" key="2">
    <source>
        <dbReference type="EMBL" id="QFR23599.1"/>
    </source>
</evidence>
<dbReference type="RefSeq" id="WP_146993800.1">
    <property type="nucleotide sequence ID" value="NZ_BJTX01000002.1"/>
</dbReference>
<dbReference type="EMBL" id="CP045143">
    <property type="protein sequence ID" value="QFR23599.1"/>
    <property type="molecule type" value="Genomic_DNA"/>
</dbReference>
<dbReference type="AlphaFoldDB" id="A0A510TRN5"/>
<keyword evidence="4" id="KW-1185">Reference proteome</keyword>
<reference evidence="2 3" key="1">
    <citation type="submission" date="2019-10" db="EMBL/GenBank/DDBJ databases">
        <title>The completed genome of Lactobacillus harbinensis M1.</title>
        <authorList>
            <person name="Zheng Y."/>
        </authorList>
    </citation>
    <scope>NUCLEOTIDE SEQUENCE [LARGE SCALE GENOMIC DNA]</scope>
    <source>
        <strain evidence="2 3">M1</strain>
    </source>
</reference>
<reference evidence="1 4" key="2">
    <citation type="submission" date="2023-02" db="EMBL/GenBank/DDBJ databases">
        <title>The predominant lactic acid bacteria and yeasts involved in the spontaneous fermentation of millet during the production of the traditional porridge Hausa koko in Ghana.</title>
        <authorList>
            <person name="Atter A."/>
            <person name="Diaz M."/>
        </authorList>
    </citation>
    <scope>NUCLEOTIDE SEQUENCE [LARGE SCALE GENOMIC DNA]</scope>
    <source>
        <strain evidence="1 4">FI11640</strain>
    </source>
</reference>
<evidence type="ECO:0000313" key="1">
    <source>
        <dbReference type="EMBL" id="MEE6716066.1"/>
    </source>
</evidence>
<accession>A0A510TRN5</accession>
<dbReference type="Proteomes" id="UP001330016">
    <property type="component" value="Unassembled WGS sequence"/>
</dbReference>
<sequence length="62" mass="7244">MRWFKFHKKDATDDVAAHDFSSLMHQVREDPGHLQEVQKAFARLQKNYTGKSKAGDQKLDKK</sequence>
<protein>
    <submittedName>
        <fullName evidence="2">Uncharacterized protein</fullName>
    </submittedName>
</protein>
<organism evidence="2 3">
    <name type="scientific">Schleiferilactobacillus harbinensis</name>
    <dbReference type="NCBI Taxonomy" id="304207"/>
    <lineage>
        <taxon>Bacteria</taxon>
        <taxon>Bacillati</taxon>
        <taxon>Bacillota</taxon>
        <taxon>Bacilli</taxon>
        <taxon>Lactobacillales</taxon>
        <taxon>Lactobacillaceae</taxon>
        <taxon>Schleiferilactobacillus</taxon>
    </lineage>
</organism>
<dbReference type="GeneID" id="78509194"/>
<evidence type="ECO:0000313" key="4">
    <source>
        <dbReference type="Proteomes" id="UP001330016"/>
    </source>
</evidence>
<gene>
    <name evidence="2" type="ORF">D1010_09360</name>
    <name evidence="1" type="ORF">PS435_09370</name>
</gene>
<dbReference type="EMBL" id="JAQSGK010000025">
    <property type="protein sequence ID" value="MEE6716066.1"/>
    <property type="molecule type" value="Genomic_DNA"/>
</dbReference>
<evidence type="ECO:0000313" key="3">
    <source>
        <dbReference type="Proteomes" id="UP000326779"/>
    </source>
</evidence>
<name>A0A510TRN5_9LACO</name>
<proteinExistence type="predicted"/>
<dbReference type="Proteomes" id="UP000326779">
    <property type="component" value="Chromosome"/>
</dbReference>
<dbReference type="KEGG" id="lhb:D1010_09360"/>